<feature type="transmembrane region" description="Helical" evidence="1">
    <location>
        <begin position="47"/>
        <end position="68"/>
    </location>
</feature>
<dbReference type="Proteomes" id="UP000562254">
    <property type="component" value="Unassembled WGS sequence"/>
</dbReference>
<comment type="caution">
    <text evidence="2">The sequence shown here is derived from an EMBL/GenBank/DDBJ whole genome shotgun (WGS) entry which is preliminary data.</text>
</comment>
<evidence type="ECO:0000313" key="2">
    <source>
        <dbReference type="EMBL" id="MBB5689106.1"/>
    </source>
</evidence>
<proteinExistence type="predicted"/>
<organism evidence="2 3">
    <name type="scientific">Neoroseomonas alkaliterrae</name>
    <dbReference type="NCBI Taxonomy" id="1452450"/>
    <lineage>
        <taxon>Bacteria</taxon>
        <taxon>Pseudomonadati</taxon>
        <taxon>Pseudomonadota</taxon>
        <taxon>Alphaproteobacteria</taxon>
        <taxon>Acetobacterales</taxon>
        <taxon>Acetobacteraceae</taxon>
        <taxon>Neoroseomonas</taxon>
    </lineage>
</organism>
<keyword evidence="1" id="KW-1133">Transmembrane helix</keyword>
<dbReference type="EMBL" id="JACIJE010000003">
    <property type="protein sequence ID" value="MBB5689106.1"/>
    <property type="molecule type" value="Genomic_DNA"/>
</dbReference>
<gene>
    <name evidence="2" type="ORF">FHS88_001231</name>
</gene>
<protein>
    <submittedName>
        <fullName evidence="2">Uncharacterized protein</fullName>
    </submittedName>
</protein>
<feature type="transmembrane region" description="Helical" evidence="1">
    <location>
        <begin position="20"/>
        <end position="40"/>
    </location>
</feature>
<keyword evidence="3" id="KW-1185">Reference proteome</keyword>
<dbReference type="RefSeq" id="WP_184482426.1">
    <property type="nucleotide sequence ID" value="NZ_JACIJE010000003.1"/>
</dbReference>
<reference evidence="2 3" key="1">
    <citation type="submission" date="2020-08" db="EMBL/GenBank/DDBJ databases">
        <title>Genomic Encyclopedia of Type Strains, Phase IV (KMG-IV): sequencing the most valuable type-strain genomes for metagenomic binning, comparative biology and taxonomic classification.</title>
        <authorList>
            <person name="Goeker M."/>
        </authorList>
    </citation>
    <scope>NUCLEOTIDE SEQUENCE [LARGE SCALE GENOMIC DNA]</scope>
    <source>
        <strain evidence="2 3">DSM 25895</strain>
    </source>
</reference>
<keyword evidence="1" id="KW-0472">Membrane</keyword>
<keyword evidence="1" id="KW-0812">Transmembrane</keyword>
<name>A0A840XMG1_9PROT</name>
<sequence length="98" mass="10762">MILLRLWRGELPLAEAFWTWAVLVALVVNLFTTIGFYWLVMAERTTAAIIVGYVISVAYNILAGVGAWRSAGRPDADPRWSGPARLAVVIGMTILSLT</sequence>
<evidence type="ECO:0000256" key="1">
    <source>
        <dbReference type="SAM" id="Phobius"/>
    </source>
</evidence>
<accession>A0A840XMG1</accession>
<evidence type="ECO:0000313" key="3">
    <source>
        <dbReference type="Proteomes" id="UP000562254"/>
    </source>
</evidence>
<dbReference type="AlphaFoldDB" id="A0A840XMG1"/>